<accession>A0A3R5U6Z8</accession>
<dbReference type="InterPro" id="IPR011335">
    <property type="entry name" value="Restrct_endonuc-II-like"/>
</dbReference>
<keyword evidence="3" id="KW-1185">Reference proteome</keyword>
<reference evidence="2 3" key="1">
    <citation type="submission" date="2018-01" db="EMBL/GenBank/DDBJ databases">
        <title>Genome Sequencing and Assembly of Anaerobacter polyendosporus strain CT4.</title>
        <authorList>
            <person name="Tachaapaikoon C."/>
            <person name="Sutheeworapong S."/>
            <person name="Jenjaroenpun P."/>
            <person name="Wongsurawat T."/>
            <person name="Nookeaw I."/>
            <person name="Cheawchanlertfa P."/>
            <person name="Kosugi A."/>
            <person name="Cheevadhanarak S."/>
            <person name="Ratanakhanokchai K."/>
        </authorList>
    </citation>
    <scope>NUCLEOTIDE SEQUENCE [LARGE SCALE GENOMIC DNA]</scope>
    <source>
        <strain evidence="2 3">CT4</strain>
    </source>
</reference>
<dbReference type="SUPFAM" id="SSF52980">
    <property type="entry name" value="Restriction endonuclease-like"/>
    <property type="match status" value="1"/>
</dbReference>
<name>A0A3R5U6Z8_9CLOT</name>
<organism evidence="2 3">
    <name type="scientific">Clostridium manihotivorum</name>
    <dbReference type="NCBI Taxonomy" id="2320868"/>
    <lineage>
        <taxon>Bacteria</taxon>
        <taxon>Bacillati</taxon>
        <taxon>Bacillota</taxon>
        <taxon>Clostridia</taxon>
        <taxon>Eubacteriales</taxon>
        <taxon>Clostridiaceae</taxon>
        <taxon>Clostridium</taxon>
    </lineage>
</organism>
<evidence type="ECO:0000313" key="3">
    <source>
        <dbReference type="Proteomes" id="UP000286268"/>
    </source>
</evidence>
<protein>
    <submittedName>
        <fullName evidence="2">DUF1887 domain-containing protein</fullName>
    </submittedName>
</protein>
<dbReference type="GO" id="GO:0003676">
    <property type="term" value="F:nucleic acid binding"/>
    <property type="evidence" value="ECO:0007669"/>
    <property type="project" value="InterPro"/>
</dbReference>
<proteinExistence type="predicted"/>
<evidence type="ECO:0000259" key="1">
    <source>
        <dbReference type="Pfam" id="PF09002"/>
    </source>
</evidence>
<dbReference type="EMBL" id="CP025746">
    <property type="protein sequence ID" value="QAA30333.1"/>
    <property type="molecule type" value="Genomic_DNA"/>
</dbReference>
<dbReference type="AlphaFoldDB" id="A0A3R5U6Z8"/>
<dbReference type="KEGG" id="cmah:C1I91_00785"/>
<dbReference type="Pfam" id="PF09002">
    <property type="entry name" value="Card1_endonuc"/>
    <property type="match status" value="1"/>
</dbReference>
<dbReference type="Proteomes" id="UP000286268">
    <property type="component" value="Chromosome"/>
</dbReference>
<dbReference type="Gene3D" id="3.40.1350.10">
    <property type="match status" value="1"/>
</dbReference>
<sequence length="404" mass="47078">MDIKEIYHLITWGGIFHLRGDCMNYDILLNLIDTHNEASIIATKRFQPKEVVFICDKDNDTDIQLEGLRKYYSRNFPNIIFVTKVIEKLDIESIKAIVEKYKNNKVLINLTRGQRLNSLILLHLAKQYNFPCVYLDIENKKLTSFNEDVINIVDEEFEDLNIKDMIESIGGSIIVDSMESNSNDIIEKLIDLISNNLDTWERLKHRLYDPKVFIHNEADPTVMGLDMSLLTEEEINIYNSILKLLKNQNQIDYIIEHEQYVNIKFLNNYIKTFIFKSGSWLETYTRKVIERIQQVNDVKSGMLFLWDDEQSRVKNELDVVAIKDTVLICISCKDSGKYDEVALNELNVYAHQLGGEEVIKILVATKMPLKKPVLERAKEMGISVVIFDGNRDSFEEKLRKIVLR</sequence>
<feature type="domain" description="Card1 endonuclease" evidence="1">
    <location>
        <begin position="275"/>
        <end position="386"/>
    </location>
</feature>
<gene>
    <name evidence="2" type="ORF">C1I91_00785</name>
</gene>
<evidence type="ECO:0000313" key="2">
    <source>
        <dbReference type="EMBL" id="QAA30333.1"/>
    </source>
</evidence>
<dbReference type="Gene3D" id="3.40.50.10770">
    <property type="entry name" value="Hypothetical protein VC1899 like domain (Restriction endonuclease-like)"/>
    <property type="match status" value="1"/>
</dbReference>
<dbReference type="InterPro" id="IPR015093">
    <property type="entry name" value="Card1_endonucl_dom"/>
</dbReference>
<dbReference type="InterPro" id="IPR011856">
    <property type="entry name" value="tRNA_endonuc-like_dom_sf"/>
</dbReference>
<dbReference type="OrthoDB" id="1904635at2"/>